<reference evidence="1" key="2">
    <citation type="submission" date="2021-10" db="EMBL/GenBank/DDBJ databases">
        <authorList>
            <person name="Piombo E."/>
        </authorList>
    </citation>
    <scope>NUCLEOTIDE SEQUENCE</scope>
</reference>
<accession>A0ACA9UU86</accession>
<evidence type="ECO:0000313" key="1">
    <source>
        <dbReference type="EMBL" id="CAG9955898.1"/>
    </source>
</evidence>
<name>A0ACA9UU86_BIOOC</name>
<keyword evidence="2" id="KW-1185">Reference proteome</keyword>
<proteinExistence type="predicted"/>
<sequence length="209" mass="23612">MFQSIFRTFLRSFLPVAVQRSQLAAVLSLGLVARGLAAEDEATNLASRGVELDADAELVARFMELELEEREEEDELEARDMPEEEPLFARGAHPKPKPKPSPPPRPSPPGPSPPPAPRPRPPKHRRGLTYDGEYLFARGREGSKPRPNPKPNPRPNPKPNPRLIPKPLLPLPRLPKHRRGLTYDEYLFARGRDNRKGKGRRPYSSSHRL</sequence>
<dbReference type="Proteomes" id="UP000836387">
    <property type="component" value="Unassembled WGS sequence"/>
</dbReference>
<dbReference type="EMBL" id="CADEHS020000625">
    <property type="protein sequence ID" value="CAG9955898.1"/>
    <property type="molecule type" value="Genomic_DNA"/>
</dbReference>
<protein>
    <submittedName>
        <fullName evidence="1">Uncharacterized protein</fullName>
    </submittedName>
</protein>
<gene>
    <name evidence="1" type="ORF">CRV2_00016652</name>
</gene>
<evidence type="ECO:0000313" key="2">
    <source>
        <dbReference type="Proteomes" id="UP000836387"/>
    </source>
</evidence>
<comment type="caution">
    <text evidence="1">The sequence shown here is derived from an EMBL/GenBank/DDBJ whole genome shotgun (WGS) entry which is preliminary data.</text>
</comment>
<organism evidence="1 2">
    <name type="scientific">Clonostachys rosea f. rosea IK726</name>
    <dbReference type="NCBI Taxonomy" id="1349383"/>
    <lineage>
        <taxon>Eukaryota</taxon>
        <taxon>Fungi</taxon>
        <taxon>Dikarya</taxon>
        <taxon>Ascomycota</taxon>
        <taxon>Pezizomycotina</taxon>
        <taxon>Sordariomycetes</taxon>
        <taxon>Hypocreomycetidae</taxon>
        <taxon>Hypocreales</taxon>
        <taxon>Bionectriaceae</taxon>
        <taxon>Clonostachys</taxon>
    </lineage>
</organism>
<reference evidence="1" key="1">
    <citation type="submission" date="2020-04" db="EMBL/GenBank/DDBJ databases">
        <authorList>
            <person name="Broberg M."/>
        </authorList>
    </citation>
    <scope>NUCLEOTIDE SEQUENCE</scope>
</reference>